<protein>
    <submittedName>
        <fullName evidence="1">Uncharacterized protein</fullName>
    </submittedName>
</protein>
<evidence type="ECO:0000313" key="2">
    <source>
        <dbReference type="Proteomes" id="UP000307956"/>
    </source>
</evidence>
<proteinExistence type="predicted"/>
<dbReference type="AlphaFoldDB" id="A0A4V3WAW6"/>
<organism evidence="1 2">
    <name type="scientific">Pseudothauera rhizosphaerae</name>
    <dbReference type="NCBI Taxonomy" id="2565932"/>
    <lineage>
        <taxon>Bacteria</taxon>
        <taxon>Pseudomonadati</taxon>
        <taxon>Pseudomonadota</taxon>
        <taxon>Betaproteobacteria</taxon>
        <taxon>Rhodocyclales</taxon>
        <taxon>Zoogloeaceae</taxon>
        <taxon>Pseudothauera</taxon>
    </lineage>
</organism>
<name>A0A4V3WAW6_9RHOO</name>
<dbReference type="Proteomes" id="UP000307956">
    <property type="component" value="Unassembled WGS sequence"/>
</dbReference>
<keyword evidence="2" id="KW-1185">Reference proteome</keyword>
<reference evidence="1 2" key="1">
    <citation type="submission" date="2019-04" db="EMBL/GenBank/DDBJ databases">
        <title>Azoarcus rhizosphaerae sp. nov. isolated from rhizosphere of Ficus religiosa.</title>
        <authorList>
            <person name="Lin S.-Y."/>
            <person name="Hameed A."/>
            <person name="Hsu Y.-H."/>
            <person name="Young C.-C."/>
        </authorList>
    </citation>
    <scope>NUCLEOTIDE SEQUENCE [LARGE SCALE GENOMIC DNA]</scope>
    <source>
        <strain evidence="1 2">CC-YHH848</strain>
    </source>
</reference>
<dbReference type="EMBL" id="SSOD01000008">
    <property type="protein sequence ID" value="THF60937.1"/>
    <property type="molecule type" value="Genomic_DNA"/>
</dbReference>
<evidence type="ECO:0000313" key="1">
    <source>
        <dbReference type="EMBL" id="THF60937.1"/>
    </source>
</evidence>
<comment type="caution">
    <text evidence="1">The sequence shown here is derived from an EMBL/GenBank/DDBJ whole genome shotgun (WGS) entry which is preliminary data.</text>
</comment>
<sequence>MSAPAETLNAMAPELLDALVRLVTAVLEFGPSDRAWMVVRGDGESRAEVYVSARGVDAAARDALRLLNYAADRGLPCRVVL</sequence>
<accession>A0A4V3WAW6</accession>
<gene>
    <name evidence="1" type="ORF">E6O51_11960</name>
</gene>
<dbReference type="RefSeq" id="WP_136385211.1">
    <property type="nucleotide sequence ID" value="NZ_SSOD01000008.1"/>
</dbReference>